<organism evidence="2 3">
    <name type="scientific">Clostridium argentinense CDC 2741</name>
    <dbReference type="NCBI Taxonomy" id="1418104"/>
    <lineage>
        <taxon>Bacteria</taxon>
        <taxon>Bacillati</taxon>
        <taxon>Bacillota</taxon>
        <taxon>Clostridia</taxon>
        <taxon>Eubacteriales</taxon>
        <taxon>Clostridiaceae</taxon>
        <taxon>Clostridium</taxon>
    </lineage>
</organism>
<evidence type="ECO:0000256" key="1">
    <source>
        <dbReference type="SAM" id="MobiDB-lite"/>
    </source>
</evidence>
<keyword evidence="3" id="KW-1185">Reference proteome</keyword>
<evidence type="ECO:0000313" key="2">
    <source>
        <dbReference type="EMBL" id="KIE47292.1"/>
    </source>
</evidence>
<comment type="caution">
    <text evidence="2">The sequence shown here is derived from an EMBL/GenBank/DDBJ whole genome shotgun (WGS) entry which is preliminary data.</text>
</comment>
<feature type="region of interest" description="Disordered" evidence="1">
    <location>
        <begin position="1"/>
        <end position="46"/>
    </location>
</feature>
<feature type="compositionally biased region" description="Basic and acidic residues" evidence="1">
    <location>
        <begin position="12"/>
        <end position="33"/>
    </location>
</feature>
<dbReference type="AlphaFoldDB" id="A0A0C1R1K2"/>
<dbReference type="EMBL" id="AYSO01000015">
    <property type="protein sequence ID" value="KIE47292.1"/>
    <property type="molecule type" value="Genomic_DNA"/>
</dbReference>
<dbReference type="Proteomes" id="UP000031366">
    <property type="component" value="Unassembled WGS sequence"/>
</dbReference>
<evidence type="ECO:0000313" key="3">
    <source>
        <dbReference type="Proteomes" id="UP000031366"/>
    </source>
</evidence>
<gene>
    <name evidence="2" type="ORF">U732_1142</name>
</gene>
<sequence length="67" mass="8105">MSEQMEQNKQTEANKKWQEKNREKSRYLRDRSTSRGFIKNRATKEDLEELKKLINERENSMGSLNEN</sequence>
<keyword evidence="2" id="KW-0328">Glycosyltransferase</keyword>
<keyword evidence="2" id="KW-0808">Transferase</keyword>
<feature type="compositionally biased region" description="Polar residues" evidence="1">
    <location>
        <begin position="1"/>
        <end position="11"/>
    </location>
</feature>
<dbReference type="GO" id="GO:0016757">
    <property type="term" value="F:glycosyltransferase activity"/>
    <property type="evidence" value="ECO:0007669"/>
    <property type="project" value="UniProtKB-KW"/>
</dbReference>
<accession>A0A0C1R1K2</accession>
<reference evidence="2 3" key="1">
    <citation type="journal article" date="2015" name="Infect. Genet. Evol.">
        <title>Genomic sequences of six botulinum neurotoxin-producing strains representing three clostridial species illustrate the mobility and diversity of botulinum neurotoxin genes.</title>
        <authorList>
            <person name="Smith T.J."/>
            <person name="Hill K.K."/>
            <person name="Xie G."/>
            <person name="Foley B.T."/>
            <person name="Williamson C.H."/>
            <person name="Foster J.T."/>
            <person name="Johnson S.L."/>
            <person name="Chertkov O."/>
            <person name="Teshima H."/>
            <person name="Gibbons H.S."/>
            <person name="Johnsky L.A."/>
            <person name="Karavis M.A."/>
            <person name="Smith L.A."/>
        </authorList>
    </citation>
    <scope>NUCLEOTIDE SEQUENCE [LARGE SCALE GENOMIC DNA]</scope>
    <source>
        <strain evidence="2 3">CDC 2741</strain>
    </source>
</reference>
<proteinExistence type="predicted"/>
<protein>
    <submittedName>
        <fullName evidence="2">Putative nicotinate phosphoribosyltransferase</fullName>
    </submittedName>
</protein>
<name>A0A0C1R1K2_9CLOT</name>